<dbReference type="Pfam" id="PF01832">
    <property type="entry name" value="Glucosaminidase"/>
    <property type="match status" value="1"/>
</dbReference>
<dbReference type="SMART" id="SM00047">
    <property type="entry name" value="LYZ2"/>
    <property type="match status" value="1"/>
</dbReference>
<proteinExistence type="predicted"/>
<feature type="domain" description="Mannosyl-glycoprotein endo-beta-N-acetylglucosamidase-like" evidence="2">
    <location>
        <begin position="112"/>
        <end position="251"/>
    </location>
</feature>
<evidence type="ECO:0000313" key="3">
    <source>
        <dbReference type="EMBL" id="SVA10810.1"/>
    </source>
</evidence>
<dbReference type="GO" id="GO:0004040">
    <property type="term" value="F:amidase activity"/>
    <property type="evidence" value="ECO:0007669"/>
    <property type="project" value="InterPro"/>
</dbReference>
<reference evidence="3" key="1">
    <citation type="submission" date="2018-05" db="EMBL/GenBank/DDBJ databases">
        <authorList>
            <person name="Lanie J.A."/>
            <person name="Ng W.-L."/>
            <person name="Kazmierczak K.M."/>
            <person name="Andrzejewski T.M."/>
            <person name="Davidsen T.M."/>
            <person name="Wayne K.J."/>
            <person name="Tettelin H."/>
            <person name="Glass J.I."/>
            <person name="Rusch D."/>
            <person name="Podicherti R."/>
            <person name="Tsui H.-C.T."/>
            <person name="Winkler M.E."/>
        </authorList>
    </citation>
    <scope>NUCLEOTIDE SEQUENCE</scope>
</reference>
<dbReference type="PANTHER" id="PTHR40572:SF1">
    <property type="entry name" value="PROTEIN BAX"/>
    <property type="match status" value="1"/>
</dbReference>
<dbReference type="Gene3D" id="1.10.530.10">
    <property type="match status" value="1"/>
</dbReference>
<organism evidence="3">
    <name type="scientific">marine metagenome</name>
    <dbReference type="NCBI Taxonomy" id="408172"/>
    <lineage>
        <taxon>unclassified sequences</taxon>
        <taxon>metagenomes</taxon>
        <taxon>ecological metagenomes</taxon>
    </lineage>
</organism>
<dbReference type="InterPro" id="IPR002901">
    <property type="entry name" value="MGlyc_endo_b_GlcNAc-like_dom"/>
</dbReference>
<feature type="transmembrane region" description="Helical" evidence="1">
    <location>
        <begin position="28"/>
        <end position="46"/>
    </location>
</feature>
<sequence>VANLDGKYLVMKKNILDASVSTLQFRKLLLFIIVALVSTLMTPASFSSTQIANKSYSTSINGLWFKPSFNSIENTAVRKEVFFNYLLPAVIEKNIEITKLRELIINDKLDALELEELAIKYRLNLPITKEDLLIAIDVLPPSLVLAQAANESNWGRSRFAEDFNNYFGIWCFVKGCGIVPTKRDMNAKHEVATFDSLKDCIDYYVLTLNRNYAYQNLRAIRKSQRDNLSPVTGIALAEGLKGYAEIGEEYVNVIQAVIRFNNLERHDL</sequence>
<protein>
    <recommendedName>
        <fullName evidence="2">Mannosyl-glycoprotein endo-beta-N-acetylglucosamidase-like domain-containing protein</fullName>
    </recommendedName>
</protein>
<evidence type="ECO:0000259" key="2">
    <source>
        <dbReference type="SMART" id="SM00047"/>
    </source>
</evidence>
<dbReference type="EMBL" id="UINC01003978">
    <property type="protein sequence ID" value="SVA10810.1"/>
    <property type="molecule type" value="Genomic_DNA"/>
</dbReference>
<keyword evidence="1" id="KW-0812">Transmembrane</keyword>
<gene>
    <name evidence="3" type="ORF">METZ01_LOCUS63664</name>
</gene>
<dbReference type="InterPro" id="IPR053195">
    <property type="entry name" value="Bax-like"/>
</dbReference>
<keyword evidence="1" id="KW-0472">Membrane</keyword>
<dbReference type="AlphaFoldDB" id="A0A381T3L6"/>
<accession>A0A381T3L6</accession>
<dbReference type="PANTHER" id="PTHR40572">
    <property type="entry name" value="PROTEIN BAX"/>
    <property type="match status" value="1"/>
</dbReference>
<keyword evidence="1" id="KW-1133">Transmembrane helix</keyword>
<name>A0A381T3L6_9ZZZZ</name>
<feature type="non-terminal residue" evidence="3">
    <location>
        <position position="1"/>
    </location>
</feature>
<evidence type="ECO:0000256" key="1">
    <source>
        <dbReference type="SAM" id="Phobius"/>
    </source>
</evidence>